<dbReference type="EMBL" id="JANCPR020000081">
    <property type="protein sequence ID" value="MDJ1138291.1"/>
    <property type="molecule type" value="Genomic_DNA"/>
</dbReference>
<dbReference type="RefSeq" id="WP_274040205.1">
    <property type="nucleotide sequence ID" value="NZ_JANCPR020000081.1"/>
</dbReference>
<evidence type="ECO:0000256" key="3">
    <source>
        <dbReference type="ARBA" id="ARBA00022692"/>
    </source>
</evidence>
<proteinExistence type="predicted"/>
<keyword evidence="2" id="KW-1003">Cell membrane</keyword>
<evidence type="ECO:0000256" key="4">
    <source>
        <dbReference type="ARBA" id="ARBA00022989"/>
    </source>
</evidence>
<evidence type="ECO:0000256" key="2">
    <source>
        <dbReference type="ARBA" id="ARBA00022475"/>
    </source>
</evidence>
<keyword evidence="5 7" id="KW-0472">Membrane</keyword>
<feature type="compositionally biased region" description="Basic and acidic residues" evidence="6">
    <location>
        <begin position="314"/>
        <end position="324"/>
    </location>
</feature>
<evidence type="ECO:0000256" key="5">
    <source>
        <dbReference type="ARBA" id="ARBA00023136"/>
    </source>
</evidence>
<feature type="transmembrane region" description="Helical" evidence="7">
    <location>
        <begin position="96"/>
        <end position="115"/>
    </location>
</feature>
<dbReference type="Proteomes" id="UP001214441">
    <property type="component" value="Unassembled WGS sequence"/>
</dbReference>
<feature type="transmembrane region" description="Helical" evidence="7">
    <location>
        <begin position="249"/>
        <end position="271"/>
    </location>
</feature>
<dbReference type="InterPro" id="IPR017039">
    <property type="entry name" value="Virul_fac_BrkB"/>
</dbReference>
<feature type="transmembrane region" description="Helical" evidence="7">
    <location>
        <begin position="218"/>
        <end position="237"/>
    </location>
</feature>
<accession>A0ABT7AAE2</accession>
<comment type="subcellular location">
    <subcellularLocation>
        <location evidence="1">Cell membrane</location>
        <topology evidence="1">Multi-pass membrane protein</topology>
    </subcellularLocation>
</comment>
<protein>
    <submittedName>
        <fullName evidence="8">YihY/virulence factor BrkB family protein</fullName>
    </submittedName>
</protein>
<keyword evidence="9" id="KW-1185">Reference proteome</keyword>
<feature type="transmembrane region" description="Helical" evidence="7">
    <location>
        <begin position="38"/>
        <end position="64"/>
    </location>
</feature>
<evidence type="ECO:0000256" key="1">
    <source>
        <dbReference type="ARBA" id="ARBA00004651"/>
    </source>
</evidence>
<evidence type="ECO:0000313" key="9">
    <source>
        <dbReference type="Proteomes" id="UP001214441"/>
    </source>
</evidence>
<keyword evidence="3 7" id="KW-0812">Transmembrane</keyword>
<dbReference type="PANTHER" id="PTHR30213">
    <property type="entry name" value="INNER MEMBRANE PROTEIN YHJD"/>
    <property type="match status" value="1"/>
</dbReference>
<feature type="transmembrane region" description="Helical" evidence="7">
    <location>
        <begin position="143"/>
        <end position="164"/>
    </location>
</feature>
<reference evidence="8 9" key="1">
    <citation type="submission" date="2023-05" db="EMBL/GenBank/DDBJ databases">
        <title>Streptantibioticus silvisoli sp. nov., acidotolerant actinomycetes 1 from pine litter.</title>
        <authorList>
            <person name="Swiecimska M."/>
            <person name="Golinska P."/>
            <person name="Sangal V."/>
            <person name="Wachnowicz B."/>
            <person name="Goodfellow M."/>
        </authorList>
    </citation>
    <scope>NUCLEOTIDE SEQUENCE [LARGE SCALE GENOMIC DNA]</scope>
    <source>
        <strain evidence="8 9">DSM 42109</strain>
    </source>
</reference>
<feature type="transmembrane region" description="Helical" evidence="7">
    <location>
        <begin position="184"/>
        <end position="206"/>
    </location>
</feature>
<sequence>MEQLTKLPVVGPLVAWFFTTRVWRVYEHLDARKWTRLAAAVTFTSFLALFPMLAVGAAIAAALLSHDQMNKLQDVLTEQVPGISDQLKIQSLVDHAGTVGLIAGALLLFTGAGWVGTLRESLRALWDLEEDPGNVFVRKGTDLGILLGLGLVGLVSFGGSAFALTAVTWVAERVGLAEGGIGTVLLRTAAYVCAVAADFVLLWYVLTLLPRVRPPRRATLAAALQGAIGFELLKLLLGGYLQGVAAKNVYGAFGVPIALLLWISFMTKLLLYCAAWTATAPAGSGEGEQPVRDLIDGGDAPDQAAASDGAPRTPPEREEPDSRR</sequence>
<evidence type="ECO:0000256" key="6">
    <source>
        <dbReference type="SAM" id="MobiDB-lite"/>
    </source>
</evidence>
<name>A0ABT7AAE2_9ACTN</name>
<gene>
    <name evidence="8" type="ORF">NMN56_041315</name>
</gene>
<dbReference type="Pfam" id="PF03631">
    <property type="entry name" value="Virul_fac_BrkB"/>
    <property type="match status" value="1"/>
</dbReference>
<dbReference type="PANTHER" id="PTHR30213:SF1">
    <property type="entry name" value="INNER MEMBRANE PROTEIN YHJD"/>
    <property type="match status" value="1"/>
</dbReference>
<keyword evidence="4 7" id="KW-1133">Transmembrane helix</keyword>
<comment type="caution">
    <text evidence="8">The sequence shown here is derived from an EMBL/GenBank/DDBJ whole genome shotgun (WGS) entry which is preliminary data.</text>
</comment>
<evidence type="ECO:0000256" key="7">
    <source>
        <dbReference type="SAM" id="Phobius"/>
    </source>
</evidence>
<feature type="region of interest" description="Disordered" evidence="6">
    <location>
        <begin position="282"/>
        <end position="324"/>
    </location>
</feature>
<organism evidence="8 9">
    <name type="scientific">Streptomyces iconiensis</name>
    <dbReference type="NCBI Taxonomy" id="1384038"/>
    <lineage>
        <taxon>Bacteria</taxon>
        <taxon>Bacillati</taxon>
        <taxon>Actinomycetota</taxon>
        <taxon>Actinomycetes</taxon>
        <taxon>Kitasatosporales</taxon>
        <taxon>Streptomycetaceae</taxon>
        <taxon>Streptomyces</taxon>
    </lineage>
</organism>
<evidence type="ECO:0000313" key="8">
    <source>
        <dbReference type="EMBL" id="MDJ1138291.1"/>
    </source>
</evidence>